<dbReference type="Pfam" id="PF00072">
    <property type="entry name" value="Response_reg"/>
    <property type="match status" value="1"/>
</dbReference>
<keyword evidence="4" id="KW-0238">DNA-binding</keyword>
<dbReference type="InterPro" id="IPR039420">
    <property type="entry name" value="WalR-like"/>
</dbReference>
<dbReference type="PROSITE" id="PS51755">
    <property type="entry name" value="OMPR_PHOB"/>
    <property type="match status" value="1"/>
</dbReference>
<dbReference type="InterPro" id="IPR001789">
    <property type="entry name" value="Sig_transdc_resp-reg_receiver"/>
</dbReference>
<dbReference type="FunFam" id="1.10.10.10:FF:000018">
    <property type="entry name" value="DNA-binding response regulator ResD"/>
    <property type="match status" value="1"/>
</dbReference>
<dbReference type="InterPro" id="IPR001867">
    <property type="entry name" value="OmpR/PhoB-type_DNA-bd"/>
</dbReference>
<dbReference type="SMART" id="SM00862">
    <property type="entry name" value="Trans_reg_C"/>
    <property type="match status" value="1"/>
</dbReference>
<evidence type="ECO:0000259" key="7">
    <source>
        <dbReference type="PROSITE" id="PS51755"/>
    </source>
</evidence>
<reference evidence="8" key="1">
    <citation type="journal article" date="2015" name="Proc. Natl. Acad. Sci. U.S.A.">
        <title>Networks of energetic and metabolic interactions define dynamics in microbial communities.</title>
        <authorList>
            <person name="Embree M."/>
            <person name="Liu J.K."/>
            <person name="Al-Bassam M.M."/>
            <person name="Zengler K."/>
        </authorList>
    </citation>
    <scope>NUCLEOTIDE SEQUENCE</scope>
</reference>
<dbReference type="GO" id="GO:0000156">
    <property type="term" value="F:phosphorelay response regulator activity"/>
    <property type="evidence" value="ECO:0007669"/>
    <property type="project" value="TreeGrafter"/>
</dbReference>
<dbReference type="GO" id="GO:0005829">
    <property type="term" value="C:cytosol"/>
    <property type="evidence" value="ECO:0007669"/>
    <property type="project" value="TreeGrafter"/>
</dbReference>
<dbReference type="InterPro" id="IPR036388">
    <property type="entry name" value="WH-like_DNA-bd_sf"/>
</dbReference>
<dbReference type="PANTHER" id="PTHR48111:SF40">
    <property type="entry name" value="PHOSPHATE REGULON TRANSCRIPTIONAL REGULATORY PROTEIN PHOB"/>
    <property type="match status" value="1"/>
</dbReference>
<dbReference type="Gene3D" id="6.10.250.690">
    <property type="match status" value="1"/>
</dbReference>
<dbReference type="SUPFAM" id="SSF52172">
    <property type="entry name" value="CheY-like"/>
    <property type="match status" value="1"/>
</dbReference>
<dbReference type="GO" id="GO:0000976">
    <property type="term" value="F:transcription cis-regulatory region binding"/>
    <property type="evidence" value="ECO:0007669"/>
    <property type="project" value="TreeGrafter"/>
</dbReference>
<proteinExistence type="predicted"/>
<keyword evidence="1" id="KW-0597">Phosphoprotein</keyword>
<dbReference type="FunFam" id="3.40.50.2300:FF:000001">
    <property type="entry name" value="DNA-binding response regulator PhoB"/>
    <property type="match status" value="1"/>
</dbReference>
<keyword evidence="3" id="KW-0805">Transcription regulation</keyword>
<dbReference type="SMART" id="SM00448">
    <property type="entry name" value="REC"/>
    <property type="match status" value="1"/>
</dbReference>
<dbReference type="Gene3D" id="1.10.10.10">
    <property type="entry name" value="Winged helix-like DNA-binding domain superfamily/Winged helix DNA-binding domain"/>
    <property type="match status" value="1"/>
</dbReference>
<evidence type="ECO:0000256" key="1">
    <source>
        <dbReference type="ARBA" id="ARBA00022553"/>
    </source>
</evidence>
<dbReference type="PROSITE" id="PS50110">
    <property type="entry name" value="RESPONSE_REGULATORY"/>
    <property type="match status" value="1"/>
</dbReference>
<dbReference type="InterPro" id="IPR011006">
    <property type="entry name" value="CheY-like_superfamily"/>
</dbReference>
<sequence>MSKILIVDDEKDIVDLIAYNLEKEGFSSLKTFDGEAALKILKSQKPDLIILDLMLPEMNGLDVCRAVRGNPATAGIPIIMLTAKGEEIDKIIGLEIGADDYVTKPFSLKELIARVRSILRRLQDKGKYADKEEFSYQGLKINYASCHVSVHGKAVTLSPTELKLLFFLSRNTGRVYSRNQILDHVWGDDTFITDRAVDVHIRRLRSQIEKDLENPKYILTVRGFGYKFADIK</sequence>
<dbReference type="GO" id="GO:0006355">
    <property type="term" value="P:regulation of DNA-templated transcription"/>
    <property type="evidence" value="ECO:0007669"/>
    <property type="project" value="InterPro"/>
</dbReference>
<organism evidence="8">
    <name type="scientific">hydrocarbon metagenome</name>
    <dbReference type="NCBI Taxonomy" id="938273"/>
    <lineage>
        <taxon>unclassified sequences</taxon>
        <taxon>metagenomes</taxon>
        <taxon>ecological metagenomes</taxon>
    </lineage>
</organism>
<evidence type="ECO:0000256" key="3">
    <source>
        <dbReference type="ARBA" id="ARBA00023015"/>
    </source>
</evidence>
<accession>A0A0W8FPA1</accession>
<protein>
    <submittedName>
        <fullName evidence="8">Phosphate regulon transcriptional regulatory protein phob (Sphr)</fullName>
    </submittedName>
</protein>
<evidence type="ECO:0000313" key="8">
    <source>
        <dbReference type="EMBL" id="KUG22727.1"/>
    </source>
</evidence>
<dbReference type="InterPro" id="IPR016032">
    <property type="entry name" value="Sig_transdc_resp-reg_C-effctor"/>
</dbReference>
<comment type="caution">
    <text evidence="8">The sequence shown here is derived from an EMBL/GenBank/DDBJ whole genome shotgun (WGS) entry which is preliminary data.</text>
</comment>
<name>A0A0W8FPA1_9ZZZZ</name>
<dbReference type="CDD" id="cd00383">
    <property type="entry name" value="trans_reg_C"/>
    <property type="match status" value="1"/>
</dbReference>
<evidence type="ECO:0000256" key="5">
    <source>
        <dbReference type="ARBA" id="ARBA00023163"/>
    </source>
</evidence>
<feature type="domain" description="Response regulatory" evidence="6">
    <location>
        <begin position="3"/>
        <end position="119"/>
    </location>
</feature>
<evidence type="ECO:0000256" key="4">
    <source>
        <dbReference type="ARBA" id="ARBA00023125"/>
    </source>
</evidence>
<feature type="domain" description="OmpR/PhoB-type" evidence="7">
    <location>
        <begin position="131"/>
        <end position="230"/>
    </location>
</feature>
<keyword evidence="5" id="KW-0804">Transcription</keyword>
<evidence type="ECO:0000256" key="2">
    <source>
        <dbReference type="ARBA" id="ARBA00023012"/>
    </source>
</evidence>
<dbReference type="CDD" id="cd19937">
    <property type="entry name" value="REC_OmpR_BsPhoP-like"/>
    <property type="match status" value="1"/>
</dbReference>
<dbReference type="SUPFAM" id="SSF46894">
    <property type="entry name" value="C-terminal effector domain of the bipartite response regulators"/>
    <property type="match status" value="1"/>
</dbReference>
<evidence type="ECO:0000259" key="6">
    <source>
        <dbReference type="PROSITE" id="PS50110"/>
    </source>
</evidence>
<dbReference type="EMBL" id="LNQE01000941">
    <property type="protein sequence ID" value="KUG22727.1"/>
    <property type="molecule type" value="Genomic_DNA"/>
</dbReference>
<dbReference type="AlphaFoldDB" id="A0A0W8FPA1"/>
<dbReference type="GO" id="GO:0032993">
    <property type="term" value="C:protein-DNA complex"/>
    <property type="evidence" value="ECO:0007669"/>
    <property type="project" value="TreeGrafter"/>
</dbReference>
<dbReference type="Gene3D" id="3.40.50.2300">
    <property type="match status" value="1"/>
</dbReference>
<gene>
    <name evidence="8" type="ORF">ASZ90_007419</name>
</gene>
<dbReference type="PANTHER" id="PTHR48111">
    <property type="entry name" value="REGULATOR OF RPOS"/>
    <property type="match status" value="1"/>
</dbReference>
<keyword evidence="2" id="KW-0902">Two-component regulatory system</keyword>
<dbReference type="Pfam" id="PF00486">
    <property type="entry name" value="Trans_reg_C"/>
    <property type="match status" value="1"/>
</dbReference>